<dbReference type="PANTHER" id="PTHR30292">
    <property type="entry name" value="UNCHARACTERIZED PROTEIN YBGL-RELATED"/>
    <property type="match status" value="1"/>
</dbReference>
<dbReference type="Gene3D" id="3.20.20.370">
    <property type="entry name" value="Glycoside hydrolase/deacetylase"/>
    <property type="match status" value="1"/>
</dbReference>
<dbReference type="InterPro" id="IPR011330">
    <property type="entry name" value="Glyco_hydro/deAcase_b/a-brl"/>
</dbReference>
<keyword evidence="2" id="KW-1185">Reference proteome</keyword>
<dbReference type="Proteomes" id="UP000198925">
    <property type="component" value="Unassembled WGS sequence"/>
</dbReference>
<sequence>MAARILDINCDMGEGFGNWRMADDAAVLPLVTTANLACGFHAGDPVIMMETAGAARAAGVAVGAHPGLPDLAGFGRRVMALSAAELHACVAYQVGALQAFLRIHDLPLNHVKPHGAMFHVLRNPEMAEAALDAITGTAPGAPIYWLVGEVFTARARARGLRVVTEAYPDLDYADDGMLLVERRKRPVEPAVIEARITEILTRGTLTNSRGTTLPMEVESVCIHSDGPNVLEVLAAVRRAAEACGVALACATRGAAR</sequence>
<organism evidence="1 2">
    <name type="scientific">Belnapia rosea</name>
    <dbReference type="NCBI Taxonomy" id="938405"/>
    <lineage>
        <taxon>Bacteria</taxon>
        <taxon>Pseudomonadati</taxon>
        <taxon>Pseudomonadota</taxon>
        <taxon>Alphaproteobacteria</taxon>
        <taxon>Acetobacterales</taxon>
        <taxon>Roseomonadaceae</taxon>
        <taxon>Belnapia</taxon>
    </lineage>
</organism>
<dbReference type="RefSeq" id="WP_090663715.1">
    <property type="nucleotide sequence ID" value="NZ_FMZX01000007.1"/>
</dbReference>
<gene>
    <name evidence="1" type="ORF">SAMN04487779_1007152</name>
</gene>
<evidence type="ECO:0000313" key="1">
    <source>
        <dbReference type="EMBL" id="SDD40099.1"/>
    </source>
</evidence>
<name>A0A1G6UFR0_9PROT</name>
<dbReference type="CDD" id="cd10787">
    <property type="entry name" value="LamB_YcsF_like"/>
    <property type="match status" value="1"/>
</dbReference>
<dbReference type="NCBIfam" id="NF003814">
    <property type="entry name" value="PRK05406.1-3"/>
    <property type="match status" value="1"/>
</dbReference>
<dbReference type="AlphaFoldDB" id="A0A1G6UFR0"/>
<dbReference type="PANTHER" id="PTHR30292:SF0">
    <property type="entry name" value="5-OXOPROLINASE SUBUNIT A"/>
    <property type="match status" value="1"/>
</dbReference>
<dbReference type="SUPFAM" id="SSF88713">
    <property type="entry name" value="Glycoside hydrolase/deacetylase"/>
    <property type="match status" value="1"/>
</dbReference>
<dbReference type="STRING" id="938405.SAMN02927895_00041"/>
<dbReference type="InterPro" id="IPR005501">
    <property type="entry name" value="LamB/YcsF/PxpA-like"/>
</dbReference>
<accession>A0A1G6UFR0</accession>
<dbReference type="GO" id="GO:0005975">
    <property type="term" value="P:carbohydrate metabolic process"/>
    <property type="evidence" value="ECO:0007669"/>
    <property type="project" value="InterPro"/>
</dbReference>
<protein>
    <submittedName>
        <fullName evidence="1">UPF0271 protein</fullName>
    </submittedName>
</protein>
<evidence type="ECO:0000313" key="2">
    <source>
        <dbReference type="Proteomes" id="UP000198925"/>
    </source>
</evidence>
<dbReference type="Pfam" id="PF03746">
    <property type="entry name" value="LamB_YcsF"/>
    <property type="match status" value="1"/>
</dbReference>
<reference evidence="1 2" key="1">
    <citation type="submission" date="2016-10" db="EMBL/GenBank/DDBJ databases">
        <authorList>
            <person name="de Groot N.N."/>
        </authorList>
    </citation>
    <scope>NUCLEOTIDE SEQUENCE [LARGE SCALE GENOMIC DNA]</scope>
    <source>
        <strain evidence="1 2">CPCC 100156</strain>
    </source>
</reference>
<proteinExistence type="predicted"/>
<dbReference type="EMBL" id="FMZX01000007">
    <property type="protein sequence ID" value="SDD40099.1"/>
    <property type="molecule type" value="Genomic_DNA"/>
</dbReference>